<reference evidence="3 4" key="1">
    <citation type="submission" date="2018-12" db="EMBL/GenBank/DDBJ databases">
        <title>Complete genome sequence of Streptomyces ficellus NRRL8067, the producer of ficellomycin, feldamycin and nojirimycin.</title>
        <authorList>
            <person name="Zhang H."/>
            <person name="Yue R."/>
            <person name="Liu Y."/>
            <person name="Li M."/>
            <person name="Mu H."/>
            <person name="Zhang J."/>
        </authorList>
    </citation>
    <scope>NUCLEOTIDE SEQUENCE [LARGE SCALE GENOMIC DNA]</scope>
    <source>
        <strain evidence="3 4">NRRL 8067</strain>
    </source>
</reference>
<evidence type="ECO:0000256" key="2">
    <source>
        <dbReference type="SAM" id="SignalP"/>
    </source>
</evidence>
<feature type="signal peptide" evidence="2">
    <location>
        <begin position="1"/>
        <end position="20"/>
    </location>
</feature>
<feature type="compositionally biased region" description="Low complexity" evidence="1">
    <location>
        <begin position="35"/>
        <end position="46"/>
    </location>
</feature>
<protein>
    <submittedName>
        <fullName evidence="3">Uncharacterized protein</fullName>
    </submittedName>
</protein>
<feature type="chain" id="PRO_5038974569" evidence="2">
    <location>
        <begin position="21"/>
        <end position="253"/>
    </location>
</feature>
<dbReference type="AlphaFoldDB" id="A0A6I6FAT9"/>
<dbReference type="RefSeq" id="WP_156691122.1">
    <property type="nucleotide sequence ID" value="NZ_CP034279.1"/>
</dbReference>
<sequence>MRNRNAFAGVAAMAALTVLATQGAASASARPGDETAGTARTATQQATQHATQQAVQHAMNGTLRTADLDVIKGDPVLARTVPVSVKIGAAVYSKAKPPSRTKAAGAGPAVAGRAGQAAFQQVCTNVNLPLTATSYLGTTLYTWHHTFSWCTANQVSGVEATRVITASPYSRSDYFSAKSSVAYPQGLVTDTTFAPVGGFIGLNTTGAGSPYYSHMARSVNLCIAQYSCYASNLPQSKLTLGRDTASVALSNPL</sequence>
<gene>
    <name evidence="3" type="ORF">EIZ62_02800</name>
</gene>
<dbReference type="KEGG" id="sfic:EIZ62_02800"/>
<evidence type="ECO:0000313" key="3">
    <source>
        <dbReference type="EMBL" id="QGV77302.1"/>
    </source>
</evidence>
<organism evidence="3 4">
    <name type="scientific">Streptomyces ficellus</name>
    <dbReference type="NCBI Taxonomy" id="1977088"/>
    <lineage>
        <taxon>Bacteria</taxon>
        <taxon>Bacillati</taxon>
        <taxon>Actinomycetota</taxon>
        <taxon>Actinomycetes</taxon>
        <taxon>Kitasatosporales</taxon>
        <taxon>Streptomycetaceae</taxon>
        <taxon>Streptomyces</taxon>
    </lineage>
</organism>
<dbReference type="Proteomes" id="UP000422572">
    <property type="component" value="Chromosome"/>
</dbReference>
<feature type="region of interest" description="Disordered" evidence="1">
    <location>
        <begin position="27"/>
        <end position="46"/>
    </location>
</feature>
<evidence type="ECO:0000256" key="1">
    <source>
        <dbReference type="SAM" id="MobiDB-lite"/>
    </source>
</evidence>
<dbReference type="EMBL" id="CP034279">
    <property type="protein sequence ID" value="QGV77302.1"/>
    <property type="molecule type" value="Genomic_DNA"/>
</dbReference>
<name>A0A6I6FAT9_9ACTN</name>
<proteinExistence type="predicted"/>
<evidence type="ECO:0000313" key="4">
    <source>
        <dbReference type="Proteomes" id="UP000422572"/>
    </source>
</evidence>
<accession>A0A6I6FAT9</accession>
<dbReference type="OrthoDB" id="4226075at2"/>
<keyword evidence="2" id="KW-0732">Signal</keyword>
<keyword evidence="4" id="KW-1185">Reference proteome</keyword>